<dbReference type="AlphaFoldDB" id="F4RAT7"/>
<dbReference type="VEuPathDB" id="FungiDB:MELLADRAFT_60296"/>
<proteinExistence type="predicted"/>
<dbReference type="KEGG" id="mlr:MELLADRAFT_60296"/>
<dbReference type="PROSITE" id="PS51257">
    <property type="entry name" value="PROKAR_LIPOPROTEIN"/>
    <property type="match status" value="1"/>
</dbReference>
<evidence type="ECO:0000313" key="2">
    <source>
        <dbReference type="EMBL" id="EGG10721.1"/>
    </source>
</evidence>
<dbReference type="EMBL" id="GL883094">
    <property type="protein sequence ID" value="EGG10721.1"/>
    <property type="molecule type" value="Genomic_DNA"/>
</dbReference>
<dbReference type="RefSeq" id="XP_007406190.1">
    <property type="nucleotide sequence ID" value="XM_007406128.1"/>
</dbReference>
<sequence length="923" mass="106558">MATKLHLHLLLLKVIVLHGFFTLYSCMNIPRNTLSLFPEVPTSTAWTDRAPELSPSVLESITDVNGETKKQPAQLFSVSEEGVNEEKSPPLNVLELSIESERSPPYHPTTSACSANSKMQMKESLGPSYIEVVNFVTPSERDSVVSSRKLIFQIIKRFEIFSNPEQTNQARNFWTLEKILPFMYFTQFQKPTSEVWKRCIMITSLVFYAYYEKHISTGHDIDYNLLAEFLRWYTETLYYILHPSLKGLTTQQKAPSQVGKKEPGYHMDSIAVLFLEVHDDCFYQRMFSRSTWHQRYPIAQKIVSQFSEDKLRWIHDGTESQLFNGSNPWEEWIDTSGKILASFSTYPWGTDVKKKVIGLGNEHQVNPVSSEFNDLWKNWSPFLTNFKSYQLAIASKDSYQLAHEITYFLKDQCASLKSQVVQSKISNFSTSISLFLQIKGLHISHEYQKKFKIGYSRYKSSRKSDAKCYNKRKAREASKALTGAPEASPTVLESITDVNAETKKQPTHLFSVSGQAVNEENAPPLTVSGLNIESERSPPYHSTTSVCSANSKIQMEEILGPSYIEVVNFVTPSEKESVASSMKMISQIIKRFEIFSNPEETNQARNFWTLEKILPFMYFTQFQKPTSEVWKRCIMITSLVFYAYHEKYILTGQAIDYDLLAEFLRWYTETLYYILHPSFKGLATQQKDPSGFGKKEEGCHMDSLAVVFLEVHDDCFYHKRFCSRNWQERYSIAQKIVSQFSEDQLKLIHGGTKSQLFNGSNPWEEWIDISGKILASFSTYPLGKDVQKKVIGLGNEHQINQVASEFNDLWKNWSPYMTNFKSYQLAITSKDFYQFAHELTYFLKDQCASLRSLVVQSNISNLSTSIGLFLQMKGLHINHEYHEKFMIGYSKYKSSRKIGAKCYNKRKAREETELEVRKKPNRI</sequence>
<keyword evidence="1" id="KW-1133">Transmembrane helix</keyword>
<dbReference type="HOGENOM" id="CLU_316186_0_0_1"/>
<dbReference type="GeneID" id="18929522"/>
<reference evidence="3" key="1">
    <citation type="journal article" date="2011" name="Proc. Natl. Acad. Sci. U.S.A.">
        <title>Obligate biotrophy features unraveled by the genomic analysis of rust fungi.</title>
        <authorList>
            <person name="Duplessis S."/>
            <person name="Cuomo C.A."/>
            <person name="Lin Y.-C."/>
            <person name="Aerts A."/>
            <person name="Tisserant E."/>
            <person name="Veneault-Fourrey C."/>
            <person name="Joly D.L."/>
            <person name="Hacquard S."/>
            <person name="Amselem J."/>
            <person name="Cantarel B.L."/>
            <person name="Chiu R."/>
            <person name="Coutinho P.M."/>
            <person name="Feau N."/>
            <person name="Field M."/>
            <person name="Frey P."/>
            <person name="Gelhaye E."/>
            <person name="Goldberg J."/>
            <person name="Grabherr M.G."/>
            <person name="Kodira C.D."/>
            <person name="Kohler A."/>
            <person name="Kuees U."/>
            <person name="Lindquist E.A."/>
            <person name="Lucas S.M."/>
            <person name="Mago R."/>
            <person name="Mauceli E."/>
            <person name="Morin E."/>
            <person name="Murat C."/>
            <person name="Pangilinan J.L."/>
            <person name="Park R."/>
            <person name="Pearson M."/>
            <person name="Quesneville H."/>
            <person name="Rouhier N."/>
            <person name="Sakthikumar S."/>
            <person name="Salamov A.A."/>
            <person name="Schmutz J."/>
            <person name="Selles B."/>
            <person name="Shapiro H."/>
            <person name="Tanguay P."/>
            <person name="Tuskan G.A."/>
            <person name="Henrissat B."/>
            <person name="Van de Peer Y."/>
            <person name="Rouze P."/>
            <person name="Ellis J.G."/>
            <person name="Dodds P.N."/>
            <person name="Schein J.E."/>
            <person name="Zhong S."/>
            <person name="Hamelin R.C."/>
            <person name="Grigoriev I.V."/>
            <person name="Szabo L.J."/>
            <person name="Martin F."/>
        </authorList>
    </citation>
    <scope>NUCLEOTIDE SEQUENCE [LARGE SCALE GENOMIC DNA]</scope>
    <source>
        <strain evidence="3">98AG31 / pathotype 3-4-7</strain>
    </source>
</reference>
<evidence type="ECO:0000256" key="1">
    <source>
        <dbReference type="SAM" id="Phobius"/>
    </source>
</evidence>
<dbReference type="Proteomes" id="UP000001072">
    <property type="component" value="Unassembled WGS sequence"/>
</dbReference>
<accession>F4RAT7</accession>
<feature type="transmembrane region" description="Helical" evidence="1">
    <location>
        <begin position="7"/>
        <end position="25"/>
    </location>
</feature>
<protein>
    <submittedName>
        <fullName evidence="2">Uncharacterized protein</fullName>
    </submittedName>
</protein>
<keyword evidence="3" id="KW-1185">Reference proteome</keyword>
<name>F4RAT7_MELLP</name>
<organism evidence="3">
    <name type="scientific">Melampsora larici-populina (strain 98AG31 / pathotype 3-4-7)</name>
    <name type="common">Poplar leaf rust fungus</name>
    <dbReference type="NCBI Taxonomy" id="747676"/>
    <lineage>
        <taxon>Eukaryota</taxon>
        <taxon>Fungi</taxon>
        <taxon>Dikarya</taxon>
        <taxon>Basidiomycota</taxon>
        <taxon>Pucciniomycotina</taxon>
        <taxon>Pucciniomycetes</taxon>
        <taxon>Pucciniales</taxon>
        <taxon>Melampsoraceae</taxon>
        <taxon>Melampsora</taxon>
    </lineage>
</organism>
<evidence type="ECO:0000313" key="3">
    <source>
        <dbReference type="Proteomes" id="UP000001072"/>
    </source>
</evidence>
<keyword evidence="1" id="KW-0812">Transmembrane</keyword>
<keyword evidence="1" id="KW-0472">Membrane</keyword>
<dbReference type="InParanoid" id="F4RAT7"/>
<gene>
    <name evidence="2" type="ORF">MELLADRAFT_60296</name>
</gene>